<dbReference type="SUPFAM" id="SSF82171">
    <property type="entry name" value="DPP6 N-terminal domain-like"/>
    <property type="match status" value="1"/>
</dbReference>
<sequence>MKNNYIFIFLLTSAIVLSQKTLLKKTDNAFENLAYMDVVKIYEKAVIKGHGTPEIFLKLGDSYYFNANYSTANKWYTKAIETTNTIDPEYYFRYAQSLKSVGEQQKANEYLKKFSEIKNNDSRGIRFLQKSSTNTEIQEHNEYELTDAGINTEYSEYGVVFYNGNLIFTSSRKNQNQTNQIHQWTKQPFTDLYFVSVISESQLGNEIQNFDPYINSKRNESTAVFTKNGKTIYFTRNDTESKNKTNSVFLKIYKATFNNGHWENITELPFNGSNFNCAHPTLSNDEKKLYFVSDRPGTLGQSDIFVVTIHEDGTYGTPSNLGNSVNTEGRESFPYITPNGDLIFASDGHLGLGGLDLFKATLNPLNNSFSKIENLGIPFNSSYDDFTYLEAPNGNYGFISSNRQGGKGYDDIYKFAKNKNLVYDDTLQISGQIIDRETGIGISKAIVTVFNDEYKKIESIETDTIGNYNWSGKTSSKNIFIRSEAKNYHTQEQLINIEKNSNSFIYNPILPKQIHSIKTGKDLAKALEIENIHFDLDKWEITQKAEEKLALLLVILQEFPDLNLEIRSHTDNRASTNYNLALSEKRAKATVEWLIKKGITKERLRYKGMGETQPLNQCKDGIECSEEQHQINRRSEFIIF</sequence>
<dbReference type="RefSeq" id="WP_264544650.1">
    <property type="nucleotide sequence ID" value="NZ_BAABIP010000018.1"/>
</dbReference>
<dbReference type="SUPFAM" id="SSF103088">
    <property type="entry name" value="OmpA-like"/>
    <property type="match status" value="1"/>
</dbReference>
<keyword evidence="7" id="KW-1185">Reference proteome</keyword>
<dbReference type="Gene3D" id="3.30.1330.60">
    <property type="entry name" value="OmpA-like domain"/>
    <property type="match status" value="1"/>
</dbReference>
<dbReference type="InterPro" id="IPR011659">
    <property type="entry name" value="WD40"/>
</dbReference>
<keyword evidence="2 4" id="KW-0472">Membrane</keyword>
<comment type="caution">
    <text evidence="6">The sequence shown here is derived from an EMBL/GenBank/DDBJ whole genome shotgun (WGS) entry which is preliminary data.</text>
</comment>
<dbReference type="SUPFAM" id="SSF48452">
    <property type="entry name" value="TPR-like"/>
    <property type="match status" value="1"/>
</dbReference>
<dbReference type="InterPro" id="IPR006664">
    <property type="entry name" value="OMP_bac"/>
</dbReference>
<evidence type="ECO:0000256" key="1">
    <source>
        <dbReference type="ARBA" id="ARBA00004442"/>
    </source>
</evidence>
<dbReference type="PANTHER" id="PTHR30329:SF21">
    <property type="entry name" value="LIPOPROTEIN YIAD-RELATED"/>
    <property type="match status" value="1"/>
</dbReference>
<evidence type="ECO:0000256" key="3">
    <source>
        <dbReference type="ARBA" id="ARBA00023237"/>
    </source>
</evidence>
<reference evidence="7" key="1">
    <citation type="journal article" date="2019" name="Int. J. Syst. Evol. Microbiol.">
        <title>The Global Catalogue of Microorganisms (GCM) 10K type strain sequencing project: providing services to taxonomists for standard genome sequencing and annotation.</title>
        <authorList>
            <consortium name="The Broad Institute Genomics Platform"/>
            <consortium name="The Broad Institute Genome Sequencing Center for Infectious Disease"/>
            <person name="Wu L."/>
            <person name="Ma J."/>
        </authorList>
    </citation>
    <scope>NUCLEOTIDE SEQUENCE [LARGE SCALE GENOMIC DNA]</scope>
    <source>
        <strain evidence="7">JCM 18198</strain>
    </source>
</reference>
<dbReference type="Gene3D" id="2.60.40.1120">
    <property type="entry name" value="Carboxypeptidase-like, regulatory domain"/>
    <property type="match status" value="1"/>
</dbReference>
<evidence type="ECO:0000259" key="5">
    <source>
        <dbReference type="PROSITE" id="PS51123"/>
    </source>
</evidence>
<dbReference type="Gene3D" id="1.25.40.10">
    <property type="entry name" value="Tetratricopeptide repeat domain"/>
    <property type="match status" value="1"/>
</dbReference>
<dbReference type="PANTHER" id="PTHR30329">
    <property type="entry name" value="STATOR ELEMENT OF FLAGELLAR MOTOR COMPLEX"/>
    <property type="match status" value="1"/>
</dbReference>
<feature type="domain" description="OmpA-like" evidence="5">
    <location>
        <begin position="521"/>
        <end position="640"/>
    </location>
</feature>
<comment type="subcellular location">
    <subcellularLocation>
        <location evidence="1">Cell outer membrane</location>
    </subcellularLocation>
</comment>
<proteinExistence type="predicted"/>
<dbReference type="CDD" id="cd07185">
    <property type="entry name" value="OmpA_C-like"/>
    <property type="match status" value="1"/>
</dbReference>
<dbReference type="PRINTS" id="PR01021">
    <property type="entry name" value="OMPADOMAIN"/>
</dbReference>
<dbReference type="SUPFAM" id="SSF49464">
    <property type="entry name" value="Carboxypeptidase regulatory domain-like"/>
    <property type="match status" value="1"/>
</dbReference>
<dbReference type="Proteomes" id="UP001500141">
    <property type="component" value="Unassembled WGS sequence"/>
</dbReference>
<dbReference type="InterPro" id="IPR011042">
    <property type="entry name" value="6-blade_b-propeller_TolB-like"/>
</dbReference>
<dbReference type="InterPro" id="IPR008969">
    <property type="entry name" value="CarboxyPept-like_regulatory"/>
</dbReference>
<evidence type="ECO:0000256" key="4">
    <source>
        <dbReference type="PROSITE-ProRule" id="PRU00473"/>
    </source>
</evidence>
<dbReference type="Gene3D" id="2.120.10.30">
    <property type="entry name" value="TolB, C-terminal domain"/>
    <property type="match status" value="1"/>
</dbReference>
<keyword evidence="3" id="KW-0998">Cell outer membrane</keyword>
<evidence type="ECO:0000313" key="7">
    <source>
        <dbReference type="Proteomes" id="UP001500141"/>
    </source>
</evidence>
<dbReference type="InterPro" id="IPR011990">
    <property type="entry name" value="TPR-like_helical_dom_sf"/>
</dbReference>
<accession>A0ABP9A1Z9</accession>
<protein>
    <submittedName>
        <fullName evidence="6">OmpA family protein</fullName>
    </submittedName>
</protein>
<dbReference type="InterPro" id="IPR036737">
    <property type="entry name" value="OmpA-like_sf"/>
</dbReference>
<evidence type="ECO:0000313" key="6">
    <source>
        <dbReference type="EMBL" id="GAA4771988.1"/>
    </source>
</evidence>
<dbReference type="InterPro" id="IPR006665">
    <property type="entry name" value="OmpA-like"/>
</dbReference>
<evidence type="ECO:0000256" key="2">
    <source>
        <dbReference type="ARBA" id="ARBA00023136"/>
    </source>
</evidence>
<organism evidence="6 7">
    <name type="scientific">Flavobacterium hankyongi</name>
    <dbReference type="NCBI Taxonomy" id="1176532"/>
    <lineage>
        <taxon>Bacteria</taxon>
        <taxon>Pseudomonadati</taxon>
        <taxon>Bacteroidota</taxon>
        <taxon>Flavobacteriia</taxon>
        <taxon>Flavobacteriales</taxon>
        <taxon>Flavobacteriaceae</taxon>
        <taxon>Flavobacterium</taxon>
    </lineage>
</organism>
<gene>
    <name evidence="6" type="ORF">GCM10023230_22950</name>
</gene>
<dbReference type="EMBL" id="BAABIP010000018">
    <property type="protein sequence ID" value="GAA4771988.1"/>
    <property type="molecule type" value="Genomic_DNA"/>
</dbReference>
<dbReference type="InterPro" id="IPR050330">
    <property type="entry name" value="Bact_OuterMem_StrucFunc"/>
</dbReference>
<dbReference type="Pfam" id="PF00691">
    <property type="entry name" value="OmpA"/>
    <property type="match status" value="1"/>
</dbReference>
<dbReference type="PROSITE" id="PS51123">
    <property type="entry name" value="OMPA_2"/>
    <property type="match status" value="1"/>
</dbReference>
<dbReference type="Pfam" id="PF07676">
    <property type="entry name" value="PD40"/>
    <property type="match status" value="3"/>
</dbReference>
<name>A0ABP9A1Z9_9FLAO</name>